<dbReference type="PIRSF" id="PIRSF028758">
    <property type="entry name" value="Cyclin, C/H/G types"/>
    <property type="match status" value="1"/>
</dbReference>
<protein>
    <submittedName>
        <fullName evidence="5">ARAD1B21450p</fullName>
    </submittedName>
</protein>
<dbReference type="Gene3D" id="1.10.472.10">
    <property type="entry name" value="Cyclin-like"/>
    <property type="match status" value="2"/>
</dbReference>
<dbReference type="PRINTS" id="PR00685">
    <property type="entry name" value="TIFACTORIIB"/>
</dbReference>
<dbReference type="EMBL" id="HG937692">
    <property type="protein sequence ID" value="CDP36807.1"/>
    <property type="molecule type" value="Genomic_DNA"/>
</dbReference>
<dbReference type="GO" id="GO:0006357">
    <property type="term" value="P:regulation of transcription by RNA polymerase II"/>
    <property type="evidence" value="ECO:0007669"/>
    <property type="project" value="InterPro"/>
</dbReference>
<dbReference type="InterPro" id="IPR000812">
    <property type="entry name" value="TFIIB"/>
</dbReference>
<evidence type="ECO:0000256" key="1">
    <source>
        <dbReference type="ARBA" id="ARBA00023015"/>
    </source>
</evidence>
<dbReference type="SUPFAM" id="SSF47954">
    <property type="entry name" value="Cyclin-like"/>
    <property type="match status" value="2"/>
</dbReference>
<gene>
    <name evidence="5" type="ORF">GNLVRS02_ARAD1B21450g</name>
</gene>
<dbReference type="GO" id="GO:0016538">
    <property type="term" value="F:cyclin-dependent protein serine/threonine kinase regulator activity"/>
    <property type="evidence" value="ECO:0007669"/>
    <property type="project" value="InterPro"/>
</dbReference>
<dbReference type="PhylomeDB" id="A0A060TD44"/>
<dbReference type="SMART" id="SM00385">
    <property type="entry name" value="CYCLIN"/>
    <property type="match status" value="1"/>
</dbReference>
<dbReference type="AlphaFoldDB" id="A0A060TD44"/>
<evidence type="ECO:0000256" key="2">
    <source>
        <dbReference type="ARBA" id="ARBA00023163"/>
    </source>
</evidence>
<name>A0A060TD44_BLAAD</name>
<dbReference type="Pfam" id="PF00134">
    <property type="entry name" value="Cyclin_N"/>
    <property type="match status" value="1"/>
</dbReference>
<dbReference type="InterPro" id="IPR036915">
    <property type="entry name" value="Cyclin-like_sf"/>
</dbReference>
<keyword evidence="2" id="KW-0804">Transcription</keyword>
<proteinExistence type="inferred from homology"/>
<sequence>MSANYWVSSQRQHWQMTRSELEQARSKVRQIELKMGVTNSSLSAFDGSMKLYIHGLVQLLGRHLNARQRVLATAEVYLSRFFSRVSIHEVNLYVLVAACVYVACKTEEAPQHIRTVSSEARSIWPEYVTHDPTKIAECEFYLMEELDTYLIVHHPYRSLRELSKCLSDTVTLTGDEMQAAWSMINDSYATDLMLVYPPHVIAAASIYMTVVLRSPLARPTRPPERIKARIDQLVIFLGDSGIDLDHLAACVEEMIALYVRWESYDENGCRQLLKQQLLGARPG</sequence>
<dbReference type="PANTHER" id="PTHR10026">
    <property type="entry name" value="CYCLIN"/>
    <property type="match status" value="1"/>
</dbReference>
<evidence type="ECO:0000256" key="3">
    <source>
        <dbReference type="RuleBase" id="RU000383"/>
    </source>
</evidence>
<evidence type="ECO:0000259" key="4">
    <source>
        <dbReference type="SMART" id="SM00385"/>
    </source>
</evidence>
<accession>A0A060TD44</accession>
<evidence type="ECO:0000313" key="5">
    <source>
        <dbReference type="EMBL" id="CDP36807.1"/>
    </source>
</evidence>
<organism evidence="5">
    <name type="scientific">Blastobotrys adeninivorans</name>
    <name type="common">Yeast</name>
    <name type="synonym">Arxula adeninivorans</name>
    <dbReference type="NCBI Taxonomy" id="409370"/>
    <lineage>
        <taxon>Eukaryota</taxon>
        <taxon>Fungi</taxon>
        <taxon>Dikarya</taxon>
        <taxon>Ascomycota</taxon>
        <taxon>Saccharomycotina</taxon>
        <taxon>Dipodascomycetes</taxon>
        <taxon>Dipodascales</taxon>
        <taxon>Trichomonascaceae</taxon>
        <taxon>Blastobotrys</taxon>
    </lineage>
</organism>
<feature type="domain" description="Cyclin-like" evidence="4">
    <location>
        <begin position="55"/>
        <end position="144"/>
    </location>
</feature>
<keyword evidence="1" id="KW-0805">Transcription regulation</keyword>
<dbReference type="CDD" id="cd20546">
    <property type="entry name" value="CYCLIN_SpCG1C_ScCTK2-like_rpt2"/>
    <property type="match status" value="1"/>
</dbReference>
<dbReference type="CDD" id="cd20513">
    <property type="entry name" value="CYCLIN_CCNC_rpt1"/>
    <property type="match status" value="1"/>
</dbReference>
<dbReference type="InterPro" id="IPR006671">
    <property type="entry name" value="Cyclin_N"/>
</dbReference>
<keyword evidence="3" id="KW-0195">Cyclin</keyword>
<dbReference type="GO" id="GO:0070897">
    <property type="term" value="P:transcription preinitiation complex assembly"/>
    <property type="evidence" value="ECO:0007669"/>
    <property type="project" value="InterPro"/>
</dbReference>
<reference evidence="5" key="2">
    <citation type="submission" date="2014-06" db="EMBL/GenBank/DDBJ databases">
        <title>The complete genome of Blastobotrys (Arxula) adeninivorans LS3 - a yeast of biotechnological interest.</title>
        <authorList>
            <person name="Kunze G."/>
            <person name="Gaillardin C."/>
            <person name="Czernicka M."/>
            <person name="Durrens P."/>
            <person name="Martin T."/>
            <person name="Boer E."/>
            <person name="Gabaldon T."/>
            <person name="Cruz J."/>
            <person name="Talla E."/>
            <person name="Marck C."/>
            <person name="Goffeau A."/>
            <person name="Barbe V."/>
            <person name="Baret P."/>
            <person name="Baronian K."/>
            <person name="Beier S."/>
            <person name="Bleykasten C."/>
            <person name="Bode R."/>
            <person name="Casaregola S."/>
            <person name="Despons L."/>
            <person name="Fairhead C."/>
            <person name="Giersberg M."/>
            <person name="Gierski P."/>
            <person name="Hahnel U."/>
            <person name="Hartmann A."/>
            <person name="Jankowska D."/>
            <person name="Jubin C."/>
            <person name="Jung P."/>
            <person name="Lafontaine I."/>
            <person name="Leh-Louis V."/>
            <person name="Lemaire M."/>
            <person name="Marcet-Houben M."/>
            <person name="Mascher M."/>
            <person name="Morel G."/>
            <person name="Richard G.-F."/>
            <person name="Riechen J."/>
            <person name="Sacerdot C."/>
            <person name="Sarkar A."/>
            <person name="Savel G."/>
            <person name="Schacherer J."/>
            <person name="Sherman D."/>
            <person name="Straub M.-L."/>
            <person name="Stein N."/>
            <person name="Thierry A."/>
            <person name="Trautwein-Schult A."/>
            <person name="Westhof E."/>
            <person name="Worch S."/>
            <person name="Dujon B."/>
            <person name="Souciet J.-L."/>
            <person name="Wincker P."/>
            <person name="Scholz U."/>
            <person name="Neuveglise N."/>
        </authorList>
    </citation>
    <scope>NUCLEOTIDE SEQUENCE</scope>
    <source>
        <strain evidence="5">LS3</strain>
    </source>
</reference>
<dbReference type="InterPro" id="IPR043198">
    <property type="entry name" value="Cyclin/Ssn8"/>
</dbReference>
<comment type="similarity">
    <text evidence="3">Belongs to the cyclin family.</text>
</comment>
<dbReference type="InterPro" id="IPR013763">
    <property type="entry name" value="Cyclin-like_dom"/>
</dbReference>
<reference evidence="5" key="1">
    <citation type="submission" date="2014-02" db="EMBL/GenBank/DDBJ databases">
        <authorList>
            <person name="Genoscope - CEA"/>
        </authorList>
    </citation>
    <scope>NUCLEOTIDE SEQUENCE</scope>
    <source>
        <strain evidence="5">LS3</strain>
    </source>
</reference>